<proteinExistence type="inferred from homology"/>
<keyword evidence="2" id="KW-0132">Cell division</keyword>
<dbReference type="EMBL" id="BPVZ01000032">
    <property type="protein sequence ID" value="GKV10343.1"/>
    <property type="molecule type" value="Genomic_DNA"/>
</dbReference>
<feature type="domain" description="Cyclin-like" evidence="7">
    <location>
        <begin position="73"/>
        <end position="159"/>
    </location>
</feature>
<organism evidence="9 10">
    <name type="scientific">Rubroshorea leprosula</name>
    <dbReference type="NCBI Taxonomy" id="152421"/>
    <lineage>
        <taxon>Eukaryota</taxon>
        <taxon>Viridiplantae</taxon>
        <taxon>Streptophyta</taxon>
        <taxon>Embryophyta</taxon>
        <taxon>Tracheophyta</taxon>
        <taxon>Spermatophyta</taxon>
        <taxon>Magnoliopsida</taxon>
        <taxon>eudicotyledons</taxon>
        <taxon>Gunneridae</taxon>
        <taxon>Pentapetalae</taxon>
        <taxon>rosids</taxon>
        <taxon>malvids</taxon>
        <taxon>Malvales</taxon>
        <taxon>Dipterocarpaceae</taxon>
        <taxon>Rubroshorea</taxon>
    </lineage>
</organism>
<dbReference type="FunFam" id="1.10.472.10:FF:000069">
    <property type="entry name" value="Cyclin-D5-1"/>
    <property type="match status" value="1"/>
</dbReference>
<dbReference type="InterPro" id="IPR039361">
    <property type="entry name" value="Cyclin"/>
</dbReference>
<keyword evidence="3 5" id="KW-0195">Cyclin</keyword>
<dbReference type="Pfam" id="PF02984">
    <property type="entry name" value="Cyclin_C"/>
    <property type="match status" value="1"/>
</dbReference>
<dbReference type="SUPFAM" id="SSF47954">
    <property type="entry name" value="Cyclin-like"/>
    <property type="match status" value="2"/>
</dbReference>
<gene>
    <name evidence="9" type="ORF">SLEP1_g21723</name>
</gene>
<dbReference type="Pfam" id="PF00134">
    <property type="entry name" value="Cyclin_N"/>
    <property type="match status" value="1"/>
</dbReference>
<evidence type="ECO:0000256" key="1">
    <source>
        <dbReference type="ARBA" id="ARBA00009065"/>
    </source>
</evidence>
<feature type="domain" description="Cyclin C-terminal" evidence="8">
    <location>
        <begin position="168"/>
        <end position="291"/>
    </location>
</feature>
<feature type="region of interest" description="Disordered" evidence="6">
    <location>
        <begin position="272"/>
        <end position="314"/>
    </location>
</feature>
<dbReference type="InterPro" id="IPR006671">
    <property type="entry name" value="Cyclin_N"/>
</dbReference>
<dbReference type="Gene3D" id="1.10.472.10">
    <property type="entry name" value="Cyclin-like"/>
    <property type="match status" value="2"/>
</dbReference>
<dbReference type="FunFam" id="1.10.472.10:FF:000219">
    <property type="entry name" value="Cyclin-D5-1"/>
    <property type="match status" value="1"/>
</dbReference>
<accession>A0AAV5J6W8</accession>
<evidence type="ECO:0000313" key="9">
    <source>
        <dbReference type="EMBL" id="GKV10343.1"/>
    </source>
</evidence>
<dbReference type="SMART" id="SM01332">
    <property type="entry name" value="Cyclin_C"/>
    <property type="match status" value="1"/>
</dbReference>
<dbReference type="CDD" id="cd20544">
    <property type="entry name" value="CYCLIN_AtCycD-like_rpt2"/>
    <property type="match status" value="1"/>
</dbReference>
<keyword evidence="4" id="KW-0131">Cell cycle</keyword>
<evidence type="ECO:0000259" key="8">
    <source>
        <dbReference type="SMART" id="SM01332"/>
    </source>
</evidence>
<dbReference type="InterPro" id="IPR036915">
    <property type="entry name" value="Cyclin-like_sf"/>
</dbReference>
<evidence type="ECO:0000256" key="3">
    <source>
        <dbReference type="ARBA" id="ARBA00023127"/>
    </source>
</evidence>
<dbReference type="AlphaFoldDB" id="A0AAV5J6W8"/>
<evidence type="ECO:0000259" key="7">
    <source>
        <dbReference type="SMART" id="SM00385"/>
    </source>
</evidence>
<evidence type="ECO:0000256" key="5">
    <source>
        <dbReference type="RuleBase" id="RU000383"/>
    </source>
</evidence>
<evidence type="ECO:0000313" key="10">
    <source>
        <dbReference type="Proteomes" id="UP001054252"/>
    </source>
</evidence>
<dbReference type="PROSITE" id="PS00292">
    <property type="entry name" value="CYCLINS"/>
    <property type="match status" value="1"/>
</dbReference>
<dbReference type="InterPro" id="IPR004367">
    <property type="entry name" value="Cyclin_C-dom"/>
</dbReference>
<dbReference type="InterPro" id="IPR013763">
    <property type="entry name" value="Cyclin-like_dom"/>
</dbReference>
<dbReference type="GO" id="GO:0051301">
    <property type="term" value="P:cell division"/>
    <property type="evidence" value="ECO:0007669"/>
    <property type="project" value="UniProtKB-KW"/>
</dbReference>
<dbReference type="CDD" id="cd20543">
    <property type="entry name" value="CYCLIN_AtCycD-like_rpt1"/>
    <property type="match status" value="1"/>
</dbReference>
<evidence type="ECO:0000256" key="2">
    <source>
        <dbReference type="ARBA" id="ARBA00022618"/>
    </source>
</evidence>
<comment type="similarity">
    <text evidence="1">Belongs to the cyclin family. Cyclin D subfamily.</text>
</comment>
<protein>
    <recommendedName>
        <fullName evidence="11">B-like cyclin</fullName>
    </recommendedName>
</protein>
<sequence>MEHNPSLSDLLCPEREYIVREVEDAGNFINFPNFKDDEHVQMLVQREISFGFKKEDSLVLSNQIKCARLNAISWILRNREIFGFRFQTAYLSITYFDRFLSKRSIDGEKKWAIHLLSAACLSLAAKMEEVQVPLLPEFQFEEYSFESKVIQRMELLVLNALEWRMSSITPFAFLHYFIGKMFPKSPPHHILPTTVHFIMAIIREINLTEHRPSVVAAAATLAALDQRLTRKALECKINSVSSCGFLEIEDVVSCYNLMQKLQMEKLNSSKLINSPEQSPSRIRPVNVLDNSSCSSGTKRKRLDFNNNDAQKRLP</sequence>
<evidence type="ECO:0000256" key="4">
    <source>
        <dbReference type="ARBA" id="ARBA00023306"/>
    </source>
</evidence>
<dbReference type="InterPro" id="IPR048258">
    <property type="entry name" value="Cyclins_cyclin-box"/>
</dbReference>
<keyword evidence="10" id="KW-1185">Reference proteome</keyword>
<evidence type="ECO:0008006" key="11">
    <source>
        <dbReference type="Google" id="ProtNLM"/>
    </source>
</evidence>
<reference evidence="9 10" key="1">
    <citation type="journal article" date="2021" name="Commun. Biol.">
        <title>The genome of Shorea leprosula (Dipterocarpaceae) highlights the ecological relevance of drought in aseasonal tropical rainforests.</title>
        <authorList>
            <person name="Ng K.K.S."/>
            <person name="Kobayashi M.J."/>
            <person name="Fawcett J.A."/>
            <person name="Hatakeyama M."/>
            <person name="Paape T."/>
            <person name="Ng C.H."/>
            <person name="Ang C.C."/>
            <person name="Tnah L.H."/>
            <person name="Lee C.T."/>
            <person name="Nishiyama T."/>
            <person name="Sese J."/>
            <person name="O'Brien M.J."/>
            <person name="Copetti D."/>
            <person name="Mohd Noor M.I."/>
            <person name="Ong R.C."/>
            <person name="Putra M."/>
            <person name="Sireger I.Z."/>
            <person name="Indrioko S."/>
            <person name="Kosugi Y."/>
            <person name="Izuno A."/>
            <person name="Isagi Y."/>
            <person name="Lee S.L."/>
            <person name="Shimizu K.K."/>
        </authorList>
    </citation>
    <scope>NUCLEOTIDE SEQUENCE [LARGE SCALE GENOMIC DNA]</scope>
    <source>
        <strain evidence="9">214</strain>
    </source>
</reference>
<dbReference type="SMART" id="SM00385">
    <property type="entry name" value="CYCLIN"/>
    <property type="match status" value="1"/>
</dbReference>
<evidence type="ECO:0000256" key="6">
    <source>
        <dbReference type="SAM" id="MobiDB-lite"/>
    </source>
</evidence>
<dbReference type="PANTHER" id="PTHR10177">
    <property type="entry name" value="CYCLINS"/>
    <property type="match status" value="1"/>
</dbReference>
<name>A0AAV5J6W8_9ROSI</name>
<comment type="caution">
    <text evidence="9">The sequence shown here is derived from an EMBL/GenBank/DDBJ whole genome shotgun (WGS) entry which is preliminary data.</text>
</comment>
<dbReference type="Proteomes" id="UP001054252">
    <property type="component" value="Unassembled WGS sequence"/>
</dbReference>